<accession>A0AAE4FUF7</accession>
<dbReference type="GO" id="GO:0006508">
    <property type="term" value="P:proteolysis"/>
    <property type="evidence" value="ECO:0007669"/>
    <property type="project" value="UniProtKB-KW"/>
</dbReference>
<comment type="cofactor">
    <cofactor evidence="1">
        <name>Zn(2+)</name>
        <dbReference type="ChEBI" id="CHEBI:29105"/>
    </cofactor>
</comment>
<dbReference type="GO" id="GO:0016020">
    <property type="term" value="C:membrane"/>
    <property type="evidence" value="ECO:0007669"/>
    <property type="project" value="UniProtKB-SubCell"/>
</dbReference>
<evidence type="ECO:0000259" key="11">
    <source>
        <dbReference type="Pfam" id="PF02163"/>
    </source>
</evidence>
<evidence type="ECO:0000256" key="8">
    <source>
        <dbReference type="ARBA" id="ARBA00022989"/>
    </source>
</evidence>
<comment type="subcellular location">
    <subcellularLocation>
        <location evidence="2">Membrane</location>
        <topology evidence="2">Multi-pass membrane protein</topology>
    </subcellularLocation>
</comment>
<dbReference type="InterPro" id="IPR044838">
    <property type="entry name" value="EGY1-like"/>
</dbReference>
<dbReference type="PANTHER" id="PTHR31412">
    <property type="entry name" value="ZINC METALLOPROTEASE EGY1"/>
    <property type="match status" value="1"/>
</dbReference>
<dbReference type="GO" id="GO:0008233">
    <property type="term" value="F:peptidase activity"/>
    <property type="evidence" value="ECO:0007669"/>
    <property type="project" value="UniProtKB-KW"/>
</dbReference>
<dbReference type="CDD" id="cd06160">
    <property type="entry name" value="S2P-M50_like_2"/>
    <property type="match status" value="1"/>
</dbReference>
<evidence type="ECO:0000256" key="9">
    <source>
        <dbReference type="ARBA" id="ARBA00023136"/>
    </source>
</evidence>
<feature type="transmembrane region" description="Helical" evidence="10">
    <location>
        <begin position="224"/>
        <end position="244"/>
    </location>
</feature>
<dbReference type="Proteomes" id="UP001268256">
    <property type="component" value="Unassembled WGS sequence"/>
</dbReference>
<evidence type="ECO:0000256" key="7">
    <source>
        <dbReference type="ARBA" id="ARBA00022946"/>
    </source>
</evidence>
<evidence type="ECO:0000256" key="4">
    <source>
        <dbReference type="ARBA" id="ARBA00022670"/>
    </source>
</evidence>
<evidence type="ECO:0000256" key="6">
    <source>
        <dbReference type="ARBA" id="ARBA00022801"/>
    </source>
</evidence>
<dbReference type="InterPro" id="IPR008915">
    <property type="entry name" value="Peptidase_M50"/>
</dbReference>
<comment type="similarity">
    <text evidence="3">Belongs to the peptidase M50B family.</text>
</comment>
<dbReference type="Pfam" id="PF02163">
    <property type="entry name" value="Peptidase_M50"/>
    <property type="match status" value="1"/>
</dbReference>
<feature type="transmembrane region" description="Helical" evidence="10">
    <location>
        <begin position="191"/>
        <end position="212"/>
    </location>
</feature>
<dbReference type="EMBL" id="JAVMIP010000021">
    <property type="protein sequence ID" value="MDS3862088.1"/>
    <property type="molecule type" value="Genomic_DNA"/>
</dbReference>
<evidence type="ECO:0000256" key="1">
    <source>
        <dbReference type="ARBA" id="ARBA00001947"/>
    </source>
</evidence>
<feature type="transmembrane region" description="Helical" evidence="10">
    <location>
        <begin position="56"/>
        <end position="74"/>
    </location>
</feature>
<feature type="transmembrane region" description="Helical" evidence="10">
    <location>
        <begin position="256"/>
        <end position="279"/>
    </location>
</feature>
<comment type="caution">
    <text evidence="12">The sequence shown here is derived from an EMBL/GenBank/DDBJ whole genome shotgun (WGS) entry which is preliminary data.</text>
</comment>
<evidence type="ECO:0000256" key="10">
    <source>
        <dbReference type="SAM" id="Phobius"/>
    </source>
</evidence>
<reference evidence="13" key="1">
    <citation type="submission" date="2023-07" db="EMBL/GenBank/DDBJ databases">
        <authorList>
            <person name="Luz R."/>
            <person name="Cordeiro R."/>
            <person name="Fonseca A."/>
            <person name="Goncalves V."/>
        </authorList>
    </citation>
    <scope>NUCLEOTIDE SEQUENCE [LARGE SCALE GENOMIC DNA]</scope>
    <source>
        <strain evidence="13">BACA0444</strain>
    </source>
</reference>
<keyword evidence="7" id="KW-0809">Transit peptide</keyword>
<keyword evidence="5 10" id="KW-0812">Transmembrane</keyword>
<keyword evidence="9 10" id="KW-0472">Membrane</keyword>
<feature type="transmembrane region" description="Helical" evidence="10">
    <location>
        <begin position="29"/>
        <end position="49"/>
    </location>
</feature>
<feature type="domain" description="Peptidase M50" evidence="11">
    <location>
        <begin position="234"/>
        <end position="413"/>
    </location>
</feature>
<keyword evidence="4 12" id="KW-0645">Protease</keyword>
<evidence type="ECO:0000313" key="13">
    <source>
        <dbReference type="Proteomes" id="UP001268256"/>
    </source>
</evidence>
<feature type="transmembrane region" description="Helical" evidence="10">
    <location>
        <begin position="404"/>
        <end position="432"/>
    </location>
</feature>
<protein>
    <submittedName>
        <fullName evidence="12">Site-2 protease family protein</fullName>
    </submittedName>
</protein>
<evidence type="ECO:0000313" key="12">
    <source>
        <dbReference type="EMBL" id="MDS3862088.1"/>
    </source>
</evidence>
<feature type="transmembrane region" description="Helical" evidence="10">
    <location>
        <begin position="453"/>
        <end position="470"/>
    </location>
</feature>
<gene>
    <name evidence="12" type="ORF">RIF25_14895</name>
</gene>
<evidence type="ECO:0000256" key="2">
    <source>
        <dbReference type="ARBA" id="ARBA00004141"/>
    </source>
</evidence>
<dbReference type="RefSeq" id="WP_322879300.1">
    <property type="nucleotide sequence ID" value="NZ_JAVMIP010000021.1"/>
</dbReference>
<organism evidence="12 13">
    <name type="scientific">Pseudocalidococcus azoricus BACA0444</name>
    <dbReference type="NCBI Taxonomy" id="2918990"/>
    <lineage>
        <taxon>Bacteria</taxon>
        <taxon>Bacillati</taxon>
        <taxon>Cyanobacteriota</taxon>
        <taxon>Cyanophyceae</taxon>
        <taxon>Acaryochloridales</taxon>
        <taxon>Thermosynechococcaceae</taxon>
        <taxon>Pseudocalidococcus</taxon>
        <taxon>Pseudocalidococcus azoricus</taxon>
    </lineage>
</organism>
<keyword evidence="6" id="KW-0378">Hydrolase</keyword>
<dbReference type="PANTHER" id="PTHR31412:SF0">
    <property type="entry name" value="ZINC METALLOPROTEASE EGY1, CHLOROPLASTIC-RELATED"/>
    <property type="match status" value="1"/>
</dbReference>
<keyword evidence="13" id="KW-1185">Reference proteome</keyword>
<feature type="transmembrane region" description="Helical" evidence="10">
    <location>
        <begin position="291"/>
        <end position="314"/>
    </location>
</feature>
<evidence type="ECO:0000256" key="5">
    <source>
        <dbReference type="ARBA" id="ARBA00022692"/>
    </source>
</evidence>
<sequence>MVWVSLVLLGLILYLLVQRGAARMSRTPAWLLWLVLMIPAFFIVAWMVVKGQQAIPSLLLITVFIFSSFLYWVLLRRNLPAAPQPEITEPQAEAEPVQNLLNRSEEAQLQGCFPWSLYYLQQIEYRPQAVICRGQMRGQAEKVYSTIQDNIALQFGDRFLVTFQMGGSDKPFFALIPKQRIPSPGQLTRPLLSGALLVLTLLTTTLAGTALAQPNLTAAMVLRSPQLLLSGLPYALALLGILGVHESGHYFMAKYYQIQATLPYFIPIPFGLGTLGAFIQIRSPIPHRRALFDVGIAGPLAGLIVTLPILVWGLGQSQLVELAQDSSNRLSIEALNPRISILLALICRLVWGADLTTLSGIHLHPVAIAGALGLVVTALNLMPVGQLDGGHIVHAMYGHRAGAIIGQITRLLVLVLSFVQPWLFFWAIILFLMPAFDEPAVNDVTELNSWRDGLGLVALGLLILIIFPVPEPLAGLLLSTNPTP</sequence>
<proteinExistence type="inferred from homology"/>
<evidence type="ECO:0000256" key="3">
    <source>
        <dbReference type="ARBA" id="ARBA00007931"/>
    </source>
</evidence>
<dbReference type="AlphaFoldDB" id="A0AAE4FUF7"/>
<name>A0AAE4FUF7_9CYAN</name>
<keyword evidence="8 10" id="KW-1133">Transmembrane helix</keyword>
<feature type="transmembrane region" description="Helical" evidence="10">
    <location>
        <begin position="334"/>
        <end position="351"/>
    </location>
</feature>
<feature type="transmembrane region" description="Helical" evidence="10">
    <location>
        <begin position="363"/>
        <end position="384"/>
    </location>
</feature>